<feature type="chain" id="PRO_5042831400" description="Secreted protein" evidence="1">
    <location>
        <begin position="30"/>
        <end position="74"/>
    </location>
</feature>
<proteinExistence type="predicted"/>
<evidence type="ECO:0000313" key="3">
    <source>
        <dbReference type="Proteomes" id="UP001302126"/>
    </source>
</evidence>
<evidence type="ECO:0000313" key="2">
    <source>
        <dbReference type="EMBL" id="KAK4188575.1"/>
    </source>
</evidence>
<name>A0AAN7AK80_9PEZI</name>
<evidence type="ECO:0008006" key="4">
    <source>
        <dbReference type="Google" id="ProtNLM"/>
    </source>
</evidence>
<dbReference type="AlphaFoldDB" id="A0AAN7AK80"/>
<protein>
    <recommendedName>
        <fullName evidence="4">Secreted protein</fullName>
    </recommendedName>
</protein>
<gene>
    <name evidence="2" type="ORF">QBC35DRAFT_451073</name>
</gene>
<keyword evidence="1" id="KW-0732">Signal</keyword>
<keyword evidence="3" id="KW-1185">Reference proteome</keyword>
<reference evidence="2" key="2">
    <citation type="submission" date="2023-05" db="EMBL/GenBank/DDBJ databases">
        <authorList>
            <consortium name="Lawrence Berkeley National Laboratory"/>
            <person name="Steindorff A."/>
            <person name="Hensen N."/>
            <person name="Bonometti L."/>
            <person name="Westerberg I."/>
            <person name="Brannstrom I.O."/>
            <person name="Guillou S."/>
            <person name="Cros-Aarteil S."/>
            <person name="Calhoun S."/>
            <person name="Haridas S."/>
            <person name="Kuo A."/>
            <person name="Mondo S."/>
            <person name="Pangilinan J."/>
            <person name="Riley R."/>
            <person name="Labutti K."/>
            <person name="Andreopoulos B."/>
            <person name="Lipzen A."/>
            <person name="Chen C."/>
            <person name="Yanf M."/>
            <person name="Daum C."/>
            <person name="Ng V."/>
            <person name="Clum A."/>
            <person name="Ohm R."/>
            <person name="Martin F."/>
            <person name="Silar P."/>
            <person name="Natvig D."/>
            <person name="Lalanne C."/>
            <person name="Gautier V."/>
            <person name="Ament-Velasquez S.L."/>
            <person name="Kruys A."/>
            <person name="Hutchinson M.I."/>
            <person name="Powell A.J."/>
            <person name="Barry K."/>
            <person name="Miller A.N."/>
            <person name="Grigoriev I.V."/>
            <person name="Debuchy R."/>
            <person name="Gladieux P."/>
            <person name="Thoren M.H."/>
            <person name="Johannesson H."/>
        </authorList>
    </citation>
    <scope>NUCLEOTIDE SEQUENCE</scope>
    <source>
        <strain evidence="2">PSN309</strain>
    </source>
</reference>
<organism evidence="2 3">
    <name type="scientific">Podospora australis</name>
    <dbReference type="NCBI Taxonomy" id="1536484"/>
    <lineage>
        <taxon>Eukaryota</taxon>
        <taxon>Fungi</taxon>
        <taxon>Dikarya</taxon>
        <taxon>Ascomycota</taxon>
        <taxon>Pezizomycotina</taxon>
        <taxon>Sordariomycetes</taxon>
        <taxon>Sordariomycetidae</taxon>
        <taxon>Sordariales</taxon>
        <taxon>Podosporaceae</taxon>
        <taxon>Podospora</taxon>
    </lineage>
</organism>
<feature type="signal peptide" evidence="1">
    <location>
        <begin position="1"/>
        <end position="29"/>
    </location>
</feature>
<sequence length="74" mass="8414">MVRTRNSFTLPTLSVVLLLLPLCVTPCVAVNAGRTDQFQEWYPMYGDIFEKIKTDNCSKKYASYLTGDRAGYKN</sequence>
<accession>A0AAN7AK80</accession>
<comment type="caution">
    <text evidence="2">The sequence shown here is derived from an EMBL/GenBank/DDBJ whole genome shotgun (WGS) entry which is preliminary data.</text>
</comment>
<reference evidence="2" key="1">
    <citation type="journal article" date="2023" name="Mol. Phylogenet. Evol.">
        <title>Genome-scale phylogeny and comparative genomics of the fungal order Sordariales.</title>
        <authorList>
            <person name="Hensen N."/>
            <person name="Bonometti L."/>
            <person name="Westerberg I."/>
            <person name="Brannstrom I.O."/>
            <person name="Guillou S."/>
            <person name="Cros-Aarteil S."/>
            <person name="Calhoun S."/>
            <person name="Haridas S."/>
            <person name="Kuo A."/>
            <person name="Mondo S."/>
            <person name="Pangilinan J."/>
            <person name="Riley R."/>
            <person name="LaButti K."/>
            <person name="Andreopoulos B."/>
            <person name="Lipzen A."/>
            <person name="Chen C."/>
            <person name="Yan M."/>
            <person name="Daum C."/>
            <person name="Ng V."/>
            <person name="Clum A."/>
            <person name="Steindorff A."/>
            <person name="Ohm R.A."/>
            <person name="Martin F."/>
            <person name="Silar P."/>
            <person name="Natvig D.O."/>
            <person name="Lalanne C."/>
            <person name="Gautier V."/>
            <person name="Ament-Velasquez S.L."/>
            <person name="Kruys A."/>
            <person name="Hutchinson M.I."/>
            <person name="Powell A.J."/>
            <person name="Barry K."/>
            <person name="Miller A.N."/>
            <person name="Grigoriev I.V."/>
            <person name="Debuchy R."/>
            <person name="Gladieux P."/>
            <person name="Hiltunen Thoren M."/>
            <person name="Johannesson H."/>
        </authorList>
    </citation>
    <scope>NUCLEOTIDE SEQUENCE</scope>
    <source>
        <strain evidence="2">PSN309</strain>
    </source>
</reference>
<evidence type="ECO:0000256" key="1">
    <source>
        <dbReference type="SAM" id="SignalP"/>
    </source>
</evidence>
<dbReference type="EMBL" id="MU864386">
    <property type="protein sequence ID" value="KAK4188575.1"/>
    <property type="molecule type" value="Genomic_DNA"/>
</dbReference>
<dbReference type="Proteomes" id="UP001302126">
    <property type="component" value="Unassembled WGS sequence"/>
</dbReference>